<dbReference type="OrthoDB" id="9769113at2"/>
<dbReference type="STRING" id="706587.Desti_4179"/>
<name>I4CB75_DESTA</name>
<dbReference type="PATRIC" id="fig|706587.4.peg.4738"/>
<keyword evidence="3" id="KW-1185">Reference proteome</keyword>
<protein>
    <submittedName>
        <fullName evidence="2">Nucleoside-diphosphate-sugar epimerase</fullName>
    </submittedName>
</protein>
<dbReference type="AlphaFoldDB" id="I4CB75"/>
<dbReference type="PANTHER" id="PTHR43000">
    <property type="entry name" value="DTDP-D-GLUCOSE 4,6-DEHYDRATASE-RELATED"/>
    <property type="match status" value="1"/>
</dbReference>
<accession>I4CB75</accession>
<dbReference type="Proteomes" id="UP000006055">
    <property type="component" value="Chromosome"/>
</dbReference>
<evidence type="ECO:0000313" key="3">
    <source>
        <dbReference type="Proteomes" id="UP000006055"/>
    </source>
</evidence>
<sequence>MSSSEIILSKNLSVESFRNKRVLITGAAGFIGSHLCEELVRQGARVKALVRYNSTQFYGHLESVEKTVYDAIEIVSGDVRDPYFVSTAVSGSDVVFHLAALIAIPYSYHAPKSYVDTNVSGTLNILQSCLTHAVARVVHTSTSEVYGTAQYTPIDEKHPLQGQSPYSATKIAADKLAESFYLSFRLPVVTIRPFNCFGPRQSARAFIPAMVSQVFTEDIIRCGSLTPLRDYTYVKDTVAGFIACGSVHGIEGMTINVGSGTEISMGDLLTRIMERTGIQKDTVQESQRIRPARSEVMELICDNSLAAAILQWKPRYTLDEGLDAVIEYVKENLSAYKTRDYVI</sequence>
<dbReference type="eggNOG" id="COG0451">
    <property type="taxonomic scope" value="Bacteria"/>
</dbReference>
<dbReference type="RefSeq" id="WP_014811938.1">
    <property type="nucleotide sequence ID" value="NC_018025.1"/>
</dbReference>
<dbReference type="CDD" id="cd05257">
    <property type="entry name" value="Arna_like_SDR_e"/>
    <property type="match status" value="1"/>
</dbReference>
<organism evidence="2 3">
    <name type="scientific">Desulfomonile tiedjei (strain ATCC 49306 / DSM 6799 / DCB-1)</name>
    <dbReference type="NCBI Taxonomy" id="706587"/>
    <lineage>
        <taxon>Bacteria</taxon>
        <taxon>Pseudomonadati</taxon>
        <taxon>Thermodesulfobacteriota</taxon>
        <taxon>Desulfomonilia</taxon>
        <taxon>Desulfomonilales</taxon>
        <taxon>Desulfomonilaceae</taxon>
        <taxon>Desulfomonile</taxon>
    </lineage>
</organism>
<evidence type="ECO:0000313" key="2">
    <source>
        <dbReference type="EMBL" id="AFM26816.1"/>
    </source>
</evidence>
<dbReference type="GO" id="GO:0016831">
    <property type="term" value="F:carboxy-lyase activity"/>
    <property type="evidence" value="ECO:0007669"/>
    <property type="project" value="InterPro"/>
</dbReference>
<dbReference type="KEGG" id="dti:Desti_4179"/>
<dbReference type="HOGENOM" id="CLU_007383_1_7_7"/>
<dbReference type="SUPFAM" id="SSF51735">
    <property type="entry name" value="NAD(P)-binding Rossmann-fold domains"/>
    <property type="match status" value="1"/>
</dbReference>
<proteinExistence type="predicted"/>
<dbReference type="Gene3D" id="3.40.50.720">
    <property type="entry name" value="NAD(P)-binding Rossmann-like Domain"/>
    <property type="match status" value="1"/>
</dbReference>
<dbReference type="EMBL" id="CP003360">
    <property type="protein sequence ID" value="AFM26816.1"/>
    <property type="molecule type" value="Genomic_DNA"/>
</dbReference>
<dbReference type="InterPro" id="IPR045869">
    <property type="entry name" value="Arna-like_SDR_e"/>
</dbReference>
<feature type="domain" description="NAD(P)-binding" evidence="1">
    <location>
        <begin position="23"/>
        <end position="323"/>
    </location>
</feature>
<dbReference type="InterPro" id="IPR036291">
    <property type="entry name" value="NAD(P)-bd_dom_sf"/>
</dbReference>
<evidence type="ECO:0000259" key="1">
    <source>
        <dbReference type="Pfam" id="PF16363"/>
    </source>
</evidence>
<gene>
    <name evidence="2" type="ordered locus">Desti_4179</name>
</gene>
<dbReference type="Pfam" id="PF16363">
    <property type="entry name" value="GDP_Man_Dehyd"/>
    <property type="match status" value="1"/>
</dbReference>
<dbReference type="InterPro" id="IPR016040">
    <property type="entry name" value="NAD(P)-bd_dom"/>
</dbReference>
<reference evidence="3" key="1">
    <citation type="submission" date="2012-06" db="EMBL/GenBank/DDBJ databases">
        <title>Complete sequence of chromosome of Desulfomonile tiedjei DSM 6799.</title>
        <authorList>
            <person name="Lucas S."/>
            <person name="Copeland A."/>
            <person name="Lapidus A."/>
            <person name="Glavina del Rio T."/>
            <person name="Dalin E."/>
            <person name="Tice H."/>
            <person name="Bruce D."/>
            <person name="Goodwin L."/>
            <person name="Pitluck S."/>
            <person name="Peters L."/>
            <person name="Ovchinnikova G."/>
            <person name="Zeytun A."/>
            <person name="Lu M."/>
            <person name="Kyrpides N."/>
            <person name="Mavromatis K."/>
            <person name="Ivanova N."/>
            <person name="Brettin T."/>
            <person name="Detter J.C."/>
            <person name="Han C."/>
            <person name="Larimer F."/>
            <person name="Land M."/>
            <person name="Hauser L."/>
            <person name="Markowitz V."/>
            <person name="Cheng J.-F."/>
            <person name="Hugenholtz P."/>
            <person name="Woyke T."/>
            <person name="Wu D."/>
            <person name="Spring S."/>
            <person name="Schroeder M."/>
            <person name="Brambilla E."/>
            <person name="Klenk H.-P."/>
            <person name="Eisen J.A."/>
        </authorList>
    </citation>
    <scope>NUCLEOTIDE SEQUENCE [LARGE SCALE GENOMIC DNA]</scope>
    <source>
        <strain evidence="3">ATCC 49306 / DSM 6799 / DCB-1</strain>
    </source>
</reference>